<evidence type="ECO:0000259" key="10">
    <source>
        <dbReference type="PROSITE" id="PS52019"/>
    </source>
</evidence>
<dbReference type="Gene3D" id="3.40.50.720">
    <property type="entry name" value="NAD(P)-binding Rossmann-like Domain"/>
    <property type="match status" value="4"/>
</dbReference>
<dbReference type="InterPro" id="IPR011032">
    <property type="entry name" value="GroES-like_sf"/>
</dbReference>
<feature type="region of interest" description="N-terminal hotdog fold" evidence="7">
    <location>
        <begin position="1454"/>
        <end position="1588"/>
    </location>
</feature>
<dbReference type="SUPFAM" id="SSF47336">
    <property type="entry name" value="ACP-like"/>
    <property type="match status" value="1"/>
</dbReference>
<dbReference type="PROSITE" id="PS52019">
    <property type="entry name" value="PKS_MFAS_DH"/>
    <property type="match status" value="1"/>
</dbReference>
<name>A0ABQ7J413_9APIC</name>
<dbReference type="InterPro" id="IPR050091">
    <property type="entry name" value="PKS_NRPS_Biosynth_Enz"/>
</dbReference>
<dbReference type="Pfam" id="PF08659">
    <property type="entry name" value="KR"/>
    <property type="match status" value="2"/>
</dbReference>
<evidence type="ECO:0000256" key="5">
    <source>
        <dbReference type="ARBA" id="ARBA00023268"/>
    </source>
</evidence>
<dbReference type="EMBL" id="JADAQX010001382">
    <property type="protein sequence ID" value="KAF8817832.1"/>
    <property type="molecule type" value="Genomic_DNA"/>
</dbReference>
<dbReference type="SMART" id="SM01294">
    <property type="entry name" value="PKS_PP_betabranch"/>
    <property type="match status" value="1"/>
</dbReference>
<dbReference type="InterPro" id="IPR042104">
    <property type="entry name" value="PKS_dehydratase_sf"/>
</dbReference>
<dbReference type="InterPro" id="IPR020841">
    <property type="entry name" value="PKS_Beta-ketoAc_synthase_dom"/>
</dbReference>
<dbReference type="InterPro" id="IPR014043">
    <property type="entry name" value="Acyl_transferase_dom"/>
</dbReference>
<dbReference type="Gene3D" id="3.10.129.110">
    <property type="entry name" value="Polyketide synthase dehydratase"/>
    <property type="match status" value="1"/>
</dbReference>
<sequence>MGLYPGDPGPPGGDCAGTVVSVGSDVNDLKVGDAVFGIAPGCLKTYVTTDARLMRKLPAGMSFEEASALPVVGATVELALYDYANVKAGDRVLIHAVTGGVGIAAVQLCQRLGAIIYGTCGSEAKMEYARSLGIQYVTSSRDVEQFSSDMHEFLGDDYKIDVVLNCLIDEFIPASLNVLGPNGRFMELGKRSIWSAEKMHLERPDVYYETIAVDVIMEQDPAWFGGMLDRLRRHVEDEQLRSLPLKIFDLTDPVEGGVAAFRYLQRAQQIGKVVVRIPSFLDTRIEAAAEDSTFIITGGVGGLGLVFAKWLAEEGVRNIVLLSRRPTPSLTVQRSENWQWLKGQSSALHVEYISCDVSQYDQVVAMFGKIKELRFPPVRGILHAAGITSDATLGNQTRKSIESVYNPKAIGAWNLHRACEELDLNKDLKIFMMFSSVSALLGNYGQANYAAANACLDALVQWRRSKGLCGQSIQWGPWLEQGMAADLKQHLGKVGMQGISNELGLRFIASFLECLDYPVVCVESFIWRVFFKRFVTLPSFYRSLGHLNISSSDFSEFRDHMSADELKEHVRSIVIETATLVLGSADLPPLDAPLQEIGIDSLAAVELRNELSRRLGVQLPATTLFDYPTINAMVEHIQIQVLGDHHSPRNLKSIAPSLAPIYKNESIAVIGLSCRLPGGVGNPAQLWEMLSLEKACVVDIPLSRFDIEKYYDSDIDAKGKMYARKAAFIQGVEMFDNSFFGLSTAEVMAMDPQQRHMLEVSYEAFNDAGYSRESLLGQSIGVWIGCCNFDWLFLDSQSSPEHSSSYSGTGGSGCLMSNRVSYVFGIKGPSMTIDTACSSSLVAIDTAVRTIKTGLCSGALVGGANLILMPHLFVAFCKARMLSPNSRCAVFDISANGYVRGEGLGAVVLRPLEIAVRGKNNILGIVRGSAVNHDGRSASLTAPNGPAQQDVIRSALQISGIDPLKVCFVEAHGTGTALGDPIEMGALKSVYGSKRSASSPLVIGAIKSYIGHLEGSSGIAGFIKLLLCLNKQRVPANLFYETPNPYMDIQDFPVVLPKTLMQLSPSNGTILFGGVSSFGFGGANAHVLVEQAPSFIATMENAIHSGKEKKKIAFLCTGQGSQFVNMCKQFYDTEPIFADAIRQCSEILREFLPVPLTSVIYPENDYAEMQNLLNRTQYSQPAIFAVEYGLCALLKQRNIIPDIVLGHSVGEYVAAVIGGIFSLEDGLRLLFERASIMNAAPSQDGVMAACRCSRDDAESAIKAISKDCDRTVVVGAVNGPRSIVLSGKRVDVQDLLKKLGLDNQAKYLEVSHAFHSPLMLSTVDTFKSYVDKIHLSEPKIPFASTVIGSLVSPSVITKAQYWSEQIIKPVLFYDALQSASNFGAQIFIEIGSQATLSKMGMQALPGTAYTWVNPCCNNGQDLVELQKCVDTIEAALSTSHVWNRKYFPWNEVRMPFLDVKNKIDEGSYYFSTSMPLKMEELFRDHTILGTRIMPGAGFVEIFAEMGFMHYDGQSASVVICLESLEFERVIKLPTREGSLANLPESVPKLCLEIAYTNDKKVVLSSKSLDDDEKLYHGCGYITGVIPREDLTSTSIEYSYETVKESCSSELSITQLYQTLKKVGLDYGPRFQVIRKCYKGKNGVLSMLKLSSLSDSFEERFRFHPALLDGAFQSAAVLLAELGNKVAMVPVSIKRAMIGRIHSSEVLWSFVTVQNSSSLSAVLSVNLYNKKGHVVAKLEDVLVQAMDSFNLTEIPKELIWETLWKPVNVEIPESTEAPVPKQLDAQTVPEIIDSSMAYVFLSTPPSIEVELRKLVHDSSVIYSTNLLPSMDEFKYMLSEKMFTAIIYLGGLQQSDEAHNELDCISELLSLCNSLFNLPGTLDVPPVFIITNLSEVIQFPDKNGMPRKAGVQGFVRSARQELESAISSNLKLVTMDFESTAQTLDGSFEKRLLREVKKTKQFEELEYLIKENGERYVSRLEKSEQQCKGAIELYMNGRGALTKLRMRPQPEKVNDMCPSACIKVRIRAVGLNFRDVLNVMGLYPGDPGPPGGDCAGTVVSVGSDVNDLKVGDAVFGIAPGCLKTYVTTDARLMRKLPAGMSFEEASALPVVGATVELALYDYANVKAGDRVLIHAVTGGVGIAAVQLCQRLGAIIYGTCGSEAKMEYARSLGIQYVTSSRDVEQFSSDMHEFLGDDYKIDVVLNCLIDEFIPASLNVLGPNGRFMELGKRSIWSAEKMHLERPDVYYETIAVDVIMEQDPAWFGGMLDRLRRHVEDEQLRSLPLKIFDLTDPVEGGVAAFRYLQRAQQIGKVVVRIPSFLDTRIEAAAEDSTFIITGGVGGLGLVFAKWLAEEGVRNIVLLSRRPTPSLTVQRSENWQWLKGQSSALHVEYISCDVSQYDQVVAMFGKIKELRFPPVRGILHAAGITSDATLGNQTRKSIESVYNPKAIGAWNLHRACEELDLNKDLKIFMMFSSVSALLGNYGQANYAAANACLDALVQWRRSKGLCGQSIQWGP</sequence>
<feature type="domain" description="Ketosynthase family 3 (KS3)" evidence="9">
    <location>
        <begin position="664"/>
        <end position="1091"/>
    </location>
</feature>
<dbReference type="Pfam" id="PF08240">
    <property type="entry name" value="ADH_N"/>
    <property type="match status" value="1"/>
</dbReference>
<dbReference type="InterPro" id="IPR036736">
    <property type="entry name" value="ACP-like_sf"/>
</dbReference>
<accession>A0ABQ7J413</accession>
<evidence type="ECO:0000256" key="2">
    <source>
        <dbReference type="ARBA" id="ARBA00022553"/>
    </source>
</evidence>
<feature type="region of interest" description="C-terminal hotdog fold" evidence="7">
    <location>
        <begin position="1607"/>
        <end position="1751"/>
    </location>
</feature>
<dbReference type="SMART" id="SM00822">
    <property type="entry name" value="PKS_KR"/>
    <property type="match status" value="2"/>
</dbReference>
<dbReference type="InterPro" id="IPR020806">
    <property type="entry name" value="PKS_PP-bd"/>
</dbReference>
<dbReference type="SMART" id="SM00827">
    <property type="entry name" value="PKS_AT"/>
    <property type="match status" value="1"/>
</dbReference>
<dbReference type="InterPro" id="IPR016036">
    <property type="entry name" value="Malonyl_transacylase_ACP-bd"/>
</dbReference>
<dbReference type="CDD" id="cd05195">
    <property type="entry name" value="enoyl_red"/>
    <property type="match status" value="2"/>
</dbReference>
<dbReference type="CDD" id="cd00833">
    <property type="entry name" value="PKS"/>
    <property type="match status" value="1"/>
</dbReference>
<evidence type="ECO:0000256" key="3">
    <source>
        <dbReference type="ARBA" id="ARBA00022679"/>
    </source>
</evidence>
<proteinExistence type="predicted"/>
<dbReference type="SUPFAM" id="SSF52151">
    <property type="entry name" value="FabD/lysophospholipase-like"/>
    <property type="match status" value="1"/>
</dbReference>
<dbReference type="Gene3D" id="3.90.180.10">
    <property type="entry name" value="Medium-chain alcohol dehydrogenases, catalytic domain"/>
    <property type="match status" value="2"/>
</dbReference>
<dbReference type="PROSITE" id="PS00606">
    <property type="entry name" value="KS3_1"/>
    <property type="match status" value="1"/>
</dbReference>
<gene>
    <name evidence="11" type="ORF">IE077_000630</name>
</gene>
<dbReference type="InterPro" id="IPR036291">
    <property type="entry name" value="NAD(P)-bd_dom_sf"/>
</dbReference>
<dbReference type="InterPro" id="IPR006162">
    <property type="entry name" value="Ppantetheine_attach_site"/>
</dbReference>
<dbReference type="InterPro" id="IPR020843">
    <property type="entry name" value="ER"/>
</dbReference>
<comment type="caution">
    <text evidence="11">The sequence shown here is derived from an EMBL/GenBank/DDBJ whole genome shotgun (WGS) entry which is preliminary data.</text>
</comment>
<dbReference type="PROSITE" id="PS00012">
    <property type="entry name" value="PHOSPHOPANTETHEINE"/>
    <property type="match status" value="1"/>
</dbReference>
<feature type="domain" description="Carrier" evidence="8">
    <location>
        <begin position="564"/>
        <end position="641"/>
    </location>
</feature>
<feature type="active site" description="Proton donor; for dehydratase activity" evidence="7">
    <location>
        <position position="1668"/>
    </location>
</feature>
<keyword evidence="3" id="KW-0808">Transferase</keyword>
<feature type="active site" description="Proton acceptor; for dehydratase activity" evidence="7">
    <location>
        <position position="1485"/>
    </location>
</feature>
<evidence type="ECO:0000256" key="6">
    <source>
        <dbReference type="ARBA" id="ARBA00023315"/>
    </source>
</evidence>
<dbReference type="InterPro" id="IPR013149">
    <property type="entry name" value="ADH-like_C"/>
</dbReference>
<dbReference type="Pfam" id="PF14765">
    <property type="entry name" value="PS-DH"/>
    <property type="match status" value="1"/>
</dbReference>
<dbReference type="SMART" id="SM00829">
    <property type="entry name" value="PKS_ER"/>
    <property type="match status" value="2"/>
</dbReference>
<dbReference type="Proteomes" id="UP000823046">
    <property type="component" value="Unassembled WGS sequence"/>
</dbReference>
<keyword evidence="1" id="KW-0596">Phosphopantetheine</keyword>
<dbReference type="PANTHER" id="PTHR43775">
    <property type="entry name" value="FATTY ACID SYNTHASE"/>
    <property type="match status" value="1"/>
</dbReference>
<keyword evidence="4" id="KW-0521">NADP</keyword>
<evidence type="ECO:0000256" key="1">
    <source>
        <dbReference type="ARBA" id="ARBA00022450"/>
    </source>
</evidence>
<dbReference type="SUPFAM" id="SSF51735">
    <property type="entry name" value="NAD(P)-binding Rossmann-fold domains"/>
    <property type="match status" value="4"/>
</dbReference>
<dbReference type="InterPro" id="IPR014031">
    <property type="entry name" value="Ketoacyl_synth_C"/>
</dbReference>
<reference evidence="11 12" key="1">
    <citation type="journal article" date="2020" name="bioRxiv">
        <title>Metabolic contributions of an alphaproteobacterial endosymbiont in the apicomplexan Cardiosporidium cionae.</title>
        <authorList>
            <person name="Hunter E.S."/>
            <person name="Paight C.J."/>
            <person name="Lane C.E."/>
        </authorList>
    </citation>
    <scope>NUCLEOTIDE SEQUENCE [LARGE SCALE GENOMIC DNA]</scope>
    <source>
        <strain evidence="11">ESH_2018</strain>
    </source>
</reference>
<dbReference type="SMART" id="SM00825">
    <property type="entry name" value="PKS_KS"/>
    <property type="match status" value="1"/>
</dbReference>
<dbReference type="SMART" id="SM00823">
    <property type="entry name" value="PKS_PP"/>
    <property type="match status" value="1"/>
</dbReference>
<evidence type="ECO:0000313" key="11">
    <source>
        <dbReference type="EMBL" id="KAF8817832.1"/>
    </source>
</evidence>
<dbReference type="InterPro" id="IPR057326">
    <property type="entry name" value="KR_dom"/>
</dbReference>
<dbReference type="InterPro" id="IPR049900">
    <property type="entry name" value="PKS_mFAS_DH"/>
</dbReference>
<dbReference type="SUPFAM" id="SSF53901">
    <property type="entry name" value="Thiolase-like"/>
    <property type="match status" value="1"/>
</dbReference>
<evidence type="ECO:0000259" key="8">
    <source>
        <dbReference type="PROSITE" id="PS50075"/>
    </source>
</evidence>
<feature type="non-terminal residue" evidence="11">
    <location>
        <position position="2514"/>
    </location>
</feature>
<feature type="domain" description="PKS/mFAS DH" evidence="10">
    <location>
        <begin position="1454"/>
        <end position="1751"/>
    </location>
</feature>
<keyword evidence="12" id="KW-1185">Reference proteome</keyword>
<evidence type="ECO:0000256" key="4">
    <source>
        <dbReference type="ARBA" id="ARBA00022857"/>
    </source>
</evidence>
<dbReference type="Gene3D" id="3.40.47.10">
    <property type="match status" value="1"/>
</dbReference>
<protein>
    <submittedName>
        <fullName evidence="11">Type I fatty acid synthase</fullName>
    </submittedName>
</protein>
<keyword evidence="2" id="KW-0597">Phosphoprotein</keyword>
<dbReference type="InterPro" id="IPR049551">
    <property type="entry name" value="PKS_DH_C"/>
</dbReference>
<dbReference type="InterPro" id="IPR013154">
    <property type="entry name" value="ADH-like_N"/>
</dbReference>
<dbReference type="Pfam" id="PF00698">
    <property type="entry name" value="Acyl_transf_1"/>
    <property type="match status" value="1"/>
</dbReference>
<dbReference type="PROSITE" id="PS52004">
    <property type="entry name" value="KS3_2"/>
    <property type="match status" value="1"/>
</dbReference>
<dbReference type="Pfam" id="PF00550">
    <property type="entry name" value="PP-binding"/>
    <property type="match status" value="1"/>
</dbReference>
<dbReference type="SUPFAM" id="SSF50129">
    <property type="entry name" value="GroES-like"/>
    <property type="match status" value="2"/>
</dbReference>
<dbReference type="InterPro" id="IPR018201">
    <property type="entry name" value="Ketoacyl_synth_AS"/>
</dbReference>
<dbReference type="InterPro" id="IPR013968">
    <property type="entry name" value="PKS_KR"/>
</dbReference>
<keyword evidence="6" id="KW-0012">Acyltransferase</keyword>
<dbReference type="PROSITE" id="PS50075">
    <property type="entry name" value="CARRIER"/>
    <property type="match status" value="1"/>
</dbReference>
<keyword evidence="5" id="KW-0511">Multifunctional enzyme</keyword>
<dbReference type="InterPro" id="IPR014030">
    <property type="entry name" value="Ketoacyl_synth_N"/>
</dbReference>
<dbReference type="Gene3D" id="1.10.1200.10">
    <property type="entry name" value="ACP-like"/>
    <property type="match status" value="1"/>
</dbReference>
<evidence type="ECO:0000259" key="9">
    <source>
        <dbReference type="PROSITE" id="PS52004"/>
    </source>
</evidence>
<dbReference type="PANTHER" id="PTHR43775:SF37">
    <property type="entry name" value="SI:DKEY-61P9.11"/>
    <property type="match status" value="1"/>
</dbReference>
<dbReference type="InterPro" id="IPR009081">
    <property type="entry name" value="PP-bd_ACP"/>
</dbReference>
<dbReference type="InterPro" id="IPR016035">
    <property type="entry name" value="Acyl_Trfase/lysoPLipase"/>
</dbReference>
<evidence type="ECO:0000313" key="12">
    <source>
        <dbReference type="Proteomes" id="UP000823046"/>
    </source>
</evidence>
<dbReference type="Pfam" id="PF00109">
    <property type="entry name" value="ketoacyl-synt"/>
    <property type="match status" value="1"/>
</dbReference>
<dbReference type="Gene3D" id="3.40.366.10">
    <property type="entry name" value="Malonyl-Coenzyme A Acyl Carrier Protein, domain 2"/>
    <property type="match status" value="1"/>
</dbReference>
<evidence type="ECO:0000256" key="7">
    <source>
        <dbReference type="PROSITE-ProRule" id="PRU01363"/>
    </source>
</evidence>
<dbReference type="InterPro" id="IPR001227">
    <property type="entry name" value="Ac_transferase_dom_sf"/>
</dbReference>
<dbReference type="Pfam" id="PF02801">
    <property type="entry name" value="Ketoacyl-synt_C"/>
    <property type="match status" value="1"/>
</dbReference>
<dbReference type="SUPFAM" id="SSF55048">
    <property type="entry name" value="Probable ACP-binding domain of malonyl-CoA ACP transacylase"/>
    <property type="match status" value="1"/>
</dbReference>
<dbReference type="Pfam" id="PF00107">
    <property type="entry name" value="ADH_zinc_N"/>
    <property type="match status" value="2"/>
</dbReference>
<organism evidence="11 12">
    <name type="scientific">Cardiosporidium cionae</name>
    <dbReference type="NCBI Taxonomy" id="476202"/>
    <lineage>
        <taxon>Eukaryota</taxon>
        <taxon>Sar</taxon>
        <taxon>Alveolata</taxon>
        <taxon>Apicomplexa</taxon>
        <taxon>Aconoidasida</taxon>
        <taxon>Nephromycida</taxon>
        <taxon>Cardiosporidium</taxon>
    </lineage>
</organism>
<dbReference type="InterPro" id="IPR016039">
    <property type="entry name" value="Thiolase-like"/>
</dbReference>